<evidence type="ECO:0000313" key="2">
    <source>
        <dbReference type="EMBL" id="CAB5194399.1"/>
    </source>
</evidence>
<feature type="region of interest" description="Disordered" evidence="1">
    <location>
        <begin position="184"/>
        <end position="210"/>
    </location>
</feature>
<name>A0A6J7WHJ0_9CAUD</name>
<evidence type="ECO:0008006" key="3">
    <source>
        <dbReference type="Google" id="ProtNLM"/>
    </source>
</evidence>
<reference evidence="2" key="1">
    <citation type="submission" date="2020-05" db="EMBL/GenBank/DDBJ databases">
        <authorList>
            <person name="Chiriac C."/>
            <person name="Salcher M."/>
            <person name="Ghai R."/>
            <person name="Kavagutti S V."/>
        </authorList>
    </citation>
    <scope>NUCLEOTIDE SEQUENCE</scope>
</reference>
<dbReference type="EMBL" id="LR798223">
    <property type="protein sequence ID" value="CAB5194399.1"/>
    <property type="molecule type" value="Genomic_DNA"/>
</dbReference>
<gene>
    <name evidence="2" type="ORF">UFOVP177_3</name>
</gene>
<dbReference type="CDD" id="cd22641">
    <property type="entry name" value="C24-like"/>
    <property type="match status" value="1"/>
</dbReference>
<dbReference type="SUPFAM" id="SSF88874">
    <property type="entry name" value="Receptor-binding domain of short tail fibre protein gp12"/>
    <property type="match status" value="1"/>
</dbReference>
<organism evidence="2">
    <name type="scientific">uncultured Caudovirales phage</name>
    <dbReference type="NCBI Taxonomy" id="2100421"/>
    <lineage>
        <taxon>Viruses</taxon>
        <taxon>Duplodnaviria</taxon>
        <taxon>Heunggongvirae</taxon>
        <taxon>Uroviricota</taxon>
        <taxon>Caudoviricetes</taxon>
        <taxon>Peduoviridae</taxon>
        <taxon>Maltschvirus</taxon>
        <taxon>Maltschvirus maltsch</taxon>
    </lineage>
</organism>
<proteinExistence type="predicted"/>
<evidence type="ECO:0000256" key="1">
    <source>
        <dbReference type="SAM" id="MobiDB-lite"/>
    </source>
</evidence>
<sequence>MAKNKISEWSATPSNNTDIGGINIAEGCAPSGINNAIRELMAQVKDQQTGSDADNFVVGGAFTCTGAAVFSSTVALGAAATATTQSANDNSTKVATTAYVATAVSGGVPSGCIVIWSGSSASIPSGWYLCNGSNSTPDLRDRFVVGAGTTYAVGATGGSKDAIVVSHTHSVSDPGHRHSILMSSANNTLSGTPSKLSTTQNQTGNTENANTGISINSTGDSGTNANLPPYYALCYIMKA</sequence>
<accession>A0A6J7WHJ0</accession>
<protein>
    <recommendedName>
        <fullName evidence="3">Phage tail collar domain containing protein</fullName>
    </recommendedName>
</protein>